<dbReference type="GO" id="GO:0071555">
    <property type="term" value="P:cell wall organization"/>
    <property type="evidence" value="ECO:0007669"/>
    <property type="project" value="UniProtKB-KW"/>
</dbReference>
<evidence type="ECO:0000313" key="11">
    <source>
        <dbReference type="EMBL" id="MBC1333373.1"/>
    </source>
</evidence>
<dbReference type="PANTHER" id="PTHR21581">
    <property type="entry name" value="D-ALANYL-D-ALANINE CARBOXYPEPTIDASE"/>
    <property type="match status" value="1"/>
</dbReference>
<reference evidence="11 12" key="1">
    <citation type="submission" date="2020-03" db="EMBL/GenBank/DDBJ databases">
        <title>Soil Listeria distribution.</title>
        <authorList>
            <person name="Liao J."/>
            <person name="Wiedmann M."/>
        </authorList>
    </citation>
    <scope>NUCLEOTIDE SEQUENCE [LARGE SCALE GENOMIC DNA]</scope>
    <source>
        <strain evidence="11 12">FSL L7-1833</strain>
    </source>
</reference>
<feature type="active site" description="Acyl-ester intermediate" evidence="7">
    <location>
        <position position="63"/>
    </location>
</feature>
<keyword evidence="2" id="KW-0732">Signal</keyword>
<dbReference type="Gene3D" id="3.40.710.10">
    <property type="entry name" value="DD-peptidase/beta-lactamase superfamily"/>
    <property type="match status" value="1"/>
</dbReference>
<accession>A0A7X0WGG5</accession>
<evidence type="ECO:0000256" key="4">
    <source>
        <dbReference type="ARBA" id="ARBA00022960"/>
    </source>
</evidence>
<dbReference type="Proteomes" id="UP000532866">
    <property type="component" value="Unassembled WGS sequence"/>
</dbReference>
<keyword evidence="11" id="KW-0121">Carboxypeptidase</keyword>
<evidence type="ECO:0000256" key="3">
    <source>
        <dbReference type="ARBA" id="ARBA00022801"/>
    </source>
</evidence>
<protein>
    <submittedName>
        <fullName evidence="11">D-alanyl-D-alanine carboxypeptidase</fullName>
    </submittedName>
</protein>
<dbReference type="InterPro" id="IPR012338">
    <property type="entry name" value="Beta-lactam/transpept-like"/>
</dbReference>
<dbReference type="PRINTS" id="PR00725">
    <property type="entry name" value="DADACBPTASE1"/>
</dbReference>
<dbReference type="SUPFAM" id="SSF56601">
    <property type="entry name" value="beta-lactamase/transpeptidase-like"/>
    <property type="match status" value="1"/>
</dbReference>
<feature type="active site" description="Proton acceptor" evidence="7">
    <location>
        <position position="66"/>
    </location>
</feature>
<sequence length="277" mass="30308">MKKQSVILLIAMLTIIAILVLVFWNKGMNAAPTVNANSALLVSLKDDKILFEENTDQKVPIASLTKLMTAYLVLESIHNKQLSWDEGLTLKRLDDPRAVSLQAMTGKTYYSVQDLFATMMIMSANDAAEALAERVNATDFVGEMNAKAKELGLKKTKYVNATGLDSDGEESMSTAGDLMILAKELISDYPEILETTSRTSYVTKDGNTIHTTNDLLQENEIDGLDGLKTGFTDQAGYCLIATAVQNGDRLIAVVLGSRTDNDRMKSAETLLDYGFSK</sequence>
<proteinExistence type="inferred from homology"/>
<evidence type="ECO:0000256" key="1">
    <source>
        <dbReference type="ARBA" id="ARBA00007164"/>
    </source>
</evidence>
<feature type="domain" description="Peptidase S11 D-alanyl-D-alanine carboxypeptidase A N-terminal" evidence="10">
    <location>
        <begin position="29"/>
        <end position="258"/>
    </location>
</feature>
<dbReference type="InterPro" id="IPR018044">
    <property type="entry name" value="Peptidase_S11"/>
</dbReference>
<evidence type="ECO:0000256" key="2">
    <source>
        <dbReference type="ARBA" id="ARBA00022729"/>
    </source>
</evidence>
<evidence type="ECO:0000313" key="12">
    <source>
        <dbReference type="Proteomes" id="UP000532866"/>
    </source>
</evidence>
<keyword evidence="11" id="KW-0645">Protease</keyword>
<keyword evidence="6" id="KW-0961">Cell wall biogenesis/degradation</keyword>
<keyword evidence="5" id="KW-0573">Peptidoglycan synthesis</keyword>
<keyword evidence="3" id="KW-0378">Hydrolase</keyword>
<organism evidence="11 12">
    <name type="scientific">Listeria booriae</name>
    <dbReference type="NCBI Taxonomy" id="1552123"/>
    <lineage>
        <taxon>Bacteria</taxon>
        <taxon>Bacillati</taxon>
        <taxon>Bacillota</taxon>
        <taxon>Bacilli</taxon>
        <taxon>Bacillales</taxon>
        <taxon>Listeriaceae</taxon>
        <taxon>Listeria</taxon>
    </lineage>
</organism>
<evidence type="ECO:0000259" key="10">
    <source>
        <dbReference type="Pfam" id="PF00768"/>
    </source>
</evidence>
<name>A0A7X0WGG5_9LIST</name>
<evidence type="ECO:0000256" key="8">
    <source>
        <dbReference type="PIRSR" id="PIRSR618044-2"/>
    </source>
</evidence>
<comment type="similarity">
    <text evidence="1 9">Belongs to the peptidase S11 family.</text>
</comment>
<dbReference type="AlphaFoldDB" id="A0A7X0WGG5"/>
<dbReference type="PANTHER" id="PTHR21581:SF11">
    <property type="entry name" value="D-ALANYL-D-ALANINE CARBOXYPEPTIDASE DACA"/>
    <property type="match status" value="1"/>
</dbReference>
<feature type="active site" evidence="7">
    <location>
        <position position="123"/>
    </location>
</feature>
<dbReference type="GO" id="GO:0008360">
    <property type="term" value="P:regulation of cell shape"/>
    <property type="evidence" value="ECO:0007669"/>
    <property type="project" value="UniProtKB-KW"/>
</dbReference>
<dbReference type="RefSeq" id="WP_185375050.1">
    <property type="nucleotide sequence ID" value="NZ_JAARNB010000002.1"/>
</dbReference>
<evidence type="ECO:0000256" key="6">
    <source>
        <dbReference type="ARBA" id="ARBA00023316"/>
    </source>
</evidence>
<evidence type="ECO:0000256" key="5">
    <source>
        <dbReference type="ARBA" id="ARBA00022984"/>
    </source>
</evidence>
<comment type="caution">
    <text evidence="11">The sequence shown here is derived from an EMBL/GenBank/DDBJ whole genome shotgun (WGS) entry which is preliminary data.</text>
</comment>
<dbReference type="EMBL" id="JAAROL010000009">
    <property type="protein sequence ID" value="MBC1333373.1"/>
    <property type="molecule type" value="Genomic_DNA"/>
</dbReference>
<keyword evidence="4" id="KW-0133">Cell shape</keyword>
<dbReference type="GO" id="GO:0009002">
    <property type="term" value="F:serine-type D-Ala-D-Ala carboxypeptidase activity"/>
    <property type="evidence" value="ECO:0007669"/>
    <property type="project" value="InterPro"/>
</dbReference>
<dbReference type="InterPro" id="IPR001967">
    <property type="entry name" value="Peptidase_S11_N"/>
</dbReference>
<feature type="binding site" evidence="8">
    <location>
        <position position="228"/>
    </location>
    <ligand>
        <name>substrate</name>
    </ligand>
</feature>
<dbReference type="Pfam" id="PF00768">
    <property type="entry name" value="Peptidase_S11"/>
    <property type="match status" value="1"/>
</dbReference>
<dbReference type="GO" id="GO:0006508">
    <property type="term" value="P:proteolysis"/>
    <property type="evidence" value="ECO:0007669"/>
    <property type="project" value="InterPro"/>
</dbReference>
<gene>
    <name evidence="11" type="ORF">HB759_15615</name>
</gene>
<evidence type="ECO:0000256" key="9">
    <source>
        <dbReference type="RuleBase" id="RU004016"/>
    </source>
</evidence>
<dbReference type="GO" id="GO:0009252">
    <property type="term" value="P:peptidoglycan biosynthetic process"/>
    <property type="evidence" value="ECO:0007669"/>
    <property type="project" value="UniProtKB-KW"/>
</dbReference>
<evidence type="ECO:0000256" key="7">
    <source>
        <dbReference type="PIRSR" id="PIRSR618044-1"/>
    </source>
</evidence>